<proteinExistence type="evidence at transcript level"/>
<organism evidence="1">
    <name type="scientific">Ixodes ricinus</name>
    <name type="common">Common tick</name>
    <name type="synonym">Acarus ricinus</name>
    <dbReference type="NCBI Taxonomy" id="34613"/>
    <lineage>
        <taxon>Eukaryota</taxon>
        <taxon>Metazoa</taxon>
        <taxon>Ecdysozoa</taxon>
        <taxon>Arthropoda</taxon>
        <taxon>Chelicerata</taxon>
        <taxon>Arachnida</taxon>
        <taxon>Acari</taxon>
        <taxon>Parasitiformes</taxon>
        <taxon>Ixodida</taxon>
        <taxon>Ixodoidea</taxon>
        <taxon>Ixodidae</taxon>
        <taxon>Ixodinae</taxon>
        <taxon>Ixodes</taxon>
    </lineage>
</organism>
<evidence type="ECO:0000313" key="1">
    <source>
        <dbReference type="EMBL" id="JAA67936.1"/>
    </source>
</evidence>
<sequence length="151" mass="17467">MNEFQMIPEVLYQIPEANVYASTPANEEKRLCGIQTYKIMPDMAEVELQMFISGQKKTTEGVRHFRSDTNAISPTQVLLSDYHGLWRVLLSNFKSCYVLKKVDSSKHGAPFCEFFIKNNTNPTTDLEECWFVFLAYCGYPKAFYKENSCYP</sequence>
<protein>
    <submittedName>
        <fullName evidence="1">Putative secreted protein</fullName>
    </submittedName>
</protein>
<reference evidence="1" key="1">
    <citation type="submission" date="2012-12" db="EMBL/GenBank/DDBJ databases">
        <title>Identification and characterization of a phenylalanine ammonia-lyase gene family in Isatis indigotica Fort.</title>
        <authorList>
            <person name="Liu Q."/>
            <person name="Chen J."/>
            <person name="Zhou X."/>
            <person name="Di P."/>
            <person name="Xiao Y."/>
            <person name="Xuan H."/>
            <person name="Zhang L."/>
            <person name="Chen W."/>
        </authorList>
    </citation>
    <scope>NUCLEOTIDE SEQUENCE</scope>
    <source>
        <tissue evidence="1">Salivary gland</tissue>
    </source>
</reference>
<dbReference type="EMBL" id="GADI01005872">
    <property type="protein sequence ID" value="JAA67936.1"/>
    <property type="molecule type" value="mRNA"/>
</dbReference>
<accession>A0A0K8RA23</accession>
<dbReference type="AlphaFoldDB" id="A0A0K8RA23"/>
<name>A0A0K8RA23_IXORI</name>